<dbReference type="AlphaFoldDB" id="A0A5J4Z315"/>
<dbReference type="OrthoDB" id="31005at2759"/>
<reference evidence="8" key="1">
    <citation type="journal article" date="2019" name="Nat. Commun.">
        <title>Expansion of phycobilisome linker gene families in mesophilic red algae.</title>
        <authorList>
            <person name="Lee J."/>
            <person name="Kim D."/>
            <person name="Bhattacharya D."/>
            <person name="Yoon H.S."/>
        </authorList>
    </citation>
    <scope>NUCLEOTIDE SEQUENCE [LARGE SCALE GENOMIC DNA]</scope>
    <source>
        <strain evidence="8">CCMP 1328</strain>
    </source>
</reference>
<dbReference type="InterPro" id="IPR036081">
    <property type="entry name" value="Translin_sf"/>
</dbReference>
<dbReference type="EMBL" id="VRMN01000001">
    <property type="protein sequence ID" value="KAA8497572.1"/>
    <property type="molecule type" value="Genomic_DNA"/>
</dbReference>
<dbReference type="GO" id="GO:0005634">
    <property type="term" value="C:nucleus"/>
    <property type="evidence" value="ECO:0007669"/>
    <property type="project" value="UniProtKB-SubCell"/>
</dbReference>
<proteinExistence type="inferred from homology"/>
<evidence type="ECO:0000256" key="5">
    <source>
        <dbReference type="ARBA" id="ARBA00023242"/>
    </source>
</evidence>
<dbReference type="SUPFAM" id="SSF74784">
    <property type="entry name" value="Translin"/>
    <property type="match status" value="1"/>
</dbReference>
<dbReference type="Proteomes" id="UP000324585">
    <property type="component" value="Unassembled WGS sequence"/>
</dbReference>
<comment type="caution">
    <text evidence="7">The sequence shown here is derived from an EMBL/GenBank/DDBJ whole genome shotgun (WGS) entry which is preliminary data.</text>
</comment>
<comment type="similarity">
    <text evidence="3">Belongs to the translin family.</text>
</comment>
<organism evidence="7 8">
    <name type="scientific">Porphyridium purpureum</name>
    <name type="common">Red alga</name>
    <name type="synonym">Porphyridium cruentum</name>
    <dbReference type="NCBI Taxonomy" id="35688"/>
    <lineage>
        <taxon>Eukaryota</taxon>
        <taxon>Rhodophyta</taxon>
        <taxon>Bangiophyceae</taxon>
        <taxon>Porphyridiales</taxon>
        <taxon>Porphyridiaceae</taxon>
        <taxon>Porphyridium</taxon>
    </lineage>
</organism>
<comment type="subcellular location">
    <subcellularLocation>
        <location evidence="2">Cytoplasm</location>
    </subcellularLocation>
    <subcellularLocation>
        <location evidence="1">Nucleus</location>
    </subcellularLocation>
</comment>
<protein>
    <submittedName>
        <fullName evidence="7">Translin-associated protein X</fullName>
    </submittedName>
</protein>
<evidence type="ECO:0000313" key="8">
    <source>
        <dbReference type="Proteomes" id="UP000324585"/>
    </source>
</evidence>
<feature type="region of interest" description="Disordered" evidence="6">
    <location>
        <begin position="1"/>
        <end position="40"/>
    </location>
</feature>
<dbReference type="Pfam" id="PF01997">
    <property type="entry name" value="Translin"/>
    <property type="match status" value="1"/>
</dbReference>
<dbReference type="Gene3D" id="1.20.58.200">
    <property type="entry name" value="Translin, domain 2"/>
    <property type="match status" value="1"/>
</dbReference>
<dbReference type="Gene3D" id="1.20.58.190">
    <property type="entry name" value="Translin, domain 1"/>
    <property type="match status" value="1"/>
</dbReference>
<keyword evidence="8" id="KW-1185">Reference proteome</keyword>
<dbReference type="GO" id="GO:0043565">
    <property type="term" value="F:sequence-specific DNA binding"/>
    <property type="evidence" value="ECO:0007669"/>
    <property type="project" value="InterPro"/>
</dbReference>
<evidence type="ECO:0000256" key="6">
    <source>
        <dbReference type="SAM" id="MobiDB-lite"/>
    </source>
</evidence>
<dbReference type="CDD" id="cd14820">
    <property type="entry name" value="TRAX"/>
    <property type="match status" value="1"/>
</dbReference>
<evidence type="ECO:0000313" key="7">
    <source>
        <dbReference type="EMBL" id="KAA8497572.1"/>
    </source>
</evidence>
<accession>A0A5J4Z315</accession>
<dbReference type="PANTHER" id="PTHR10741">
    <property type="entry name" value="TRANSLIN AND TRANSLIN ASSOCIATED PROTEIN X"/>
    <property type="match status" value="1"/>
</dbReference>
<evidence type="ECO:0000256" key="2">
    <source>
        <dbReference type="ARBA" id="ARBA00004496"/>
    </source>
</evidence>
<dbReference type="InterPro" id="IPR016069">
    <property type="entry name" value="Translin_C"/>
</dbReference>
<dbReference type="OMA" id="HRAITTX"/>
<keyword evidence="4" id="KW-0963">Cytoplasm</keyword>
<feature type="compositionally biased region" description="Basic and acidic residues" evidence="6">
    <location>
        <begin position="7"/>
        <end position="23"/>
    </location>
</feature>
<sequence length="326" mass="36196">MMTRPTGRGEKDRHAQKRARVEDGSGAAAAEGSRGTQTPKGAYADMFASIGAEMDAFNYQRERLVQASRTVTMKSKHGIFGLHRIAPKLLAVTAATTPDLSLMDDSDGAKKEIVEMILTKIAGELAQDTILYYRLHRAFSPGIQEFLEFVLFAHYLQTRTLMSLSAAQQMLDDAHDHWLASLQMEAEESNEQGTEETGSKIQGIVSPQKFTIDVGDYVLAVGDLTGEVMRLAVGAVATGDLETPHHILPFLRSLHSKFDSFLKNNVSPVTAWPKDILHKSEELKRSLIKVERVCYEMHIRKSEFGSIDPVHLKRLMEQEELEAGGN</sequence>
<evidence type="ECO:0000256" key="1">
    <source>
        <dbReference type="ARBA" id="ARBA00004123"/>
    </source>
</evidence>
<dbReference type="InterPro" id="IPR016068">
    <property type="entry name" value="Translin_N"/>
</dbReference>
<feature type="compositionally biased region" description="Low complexity" evidence="6">
    <location>
        <begin position="24"/>
        <end position="35"/>
    </location>
</feature>
<gene>
    <name evidence="7" type="ORF">FVE85_5157</name>
</gene>
<keyword evidence="5" id="KW-0539">Nucleus</keyword>
<evidence type="ECO:0000256" key="3">
    <source>
        <dbReference type="ARBA" id="ARBA00005902"/>
    </source>
</evidence>
<name>A0A5J4Z315_PORPP</name>
<dbReference type="InterPro" id="IPR002848">
    <property type="entry name" value="Translin_fam"/>
</dbReference>
<evidence type="ECO:0000256" key="4">
    <source>
        <dbReference type="ARBA" id="ARBA00022490"/>
    </source>
</evidence>
<dbReference type="GO" id="GO:0005737">
    <property type="term" value="C:cytoplasm"/>
    <property type="evidence" value="ECO:0007669"/>
    <property type="project" value="UniProtKB-SubCell"/>
</dbReference>